<evidence type="ECO:0000256" key="2">
    <source>
        <dbReference type="ARBA" id="ARBA00008234"/>
    </source>
</evidence>
<keyword evidence="6" id="KW-0862">Zinc</keyword>
<dbReference type="InterPro" id="IPR041805">
    <property type="entry name" value="ASMase/PPN1_MPP"/>
</dbReference>
<dbReference type="GO" id="GO:0005764">
    <property type="term" value="C:lysosome"/>
    <property type="evidence" value="ECO:0007669"/>
    <property type="project" value="TreeGrafter"/>
</dbReference>
<evidence type="ECO:0000256" key="7">
    <source>
        <dbReference type="ARBA" id="ARBA00023180"/>
    </source>
</evidence>
<dbReference type="InterPro" id="IPR029052">
    <property type="entry name" value="Metallo-depent_PP-like"/>
</dbReference>
<name>A0AAV8ZA73_9CUCU</name>
<evidence type="ECO:0000256" key="1">
    <source>
        <dbReference type="ARBA" id="ARBA00001947"/>
    </source>
</evidence>
<keyword evidence="10" id="KW-1185">Reference proteome</keyword>
<reference evidence="9" key="1">
    <citation type="journal article" date="2023" name="Insect Mol. Biol.">
        <title>Genome sequencing provides insights into the evolution of gene families encoding plant cell wall-degrading enzymes in longhorned beetles.</title>
        <authorList>
            <person name="Shin N.R."/>
            <person name="Okamura Y."/>
            <person name="Kirsch R."/>
            <person name="Pauchet Y."/>
        </authorList>
    </citation>
    <scope>NUCLEOTIDE SEQUENCE</scope>
    <source>
        <strain evidence="9">RBIC_L_NR</strain>
    </source>
</reference>
<dbReference type="Gene3D" id="3.60.21.10">
    <property type="match status" value="1"/>
</dbReference>
<organism evidence="9 10">
    <name type="scientific">Rhamnusium bicolor</name>
    <dbReference type="NCBI Taxonomy" id="1586634"/>
    <lineage>
        <taxon>Eukaryota</taxon>
        <taxon>Metazoa</taxon>
        <taxon>Ecdysozoa</taxon>
        <taxon>Arthropoda</taxon>
        <taxon>Hexapoda</taxon>
        <taxon>Insecta</taxon>
        <taxon>Pterygota</taxon>
        <taxon>Neoptera</taxon>
        <taxon>Endopterygota</taxon>
        <taxon>Coleoptera</taxon>
        <taxon>Polyphaga</taxon>
        <taxon>Cucujiformia</taxon>
        <taxon>Chrysomeloidea</taxon>
        <taxon>Cerambycidae</taxon>
        <taxon>Lepturinae</taxon>
        <taxon>Rhagiini</taxon>
        <taxon>Rhamnusium</taxon>
    </lineage>
</organism>
<comment type="cofactor">
    <cofactor evidence="1">
        <name>Zn(2+)</name>
        <dbReference type="ChEBI" id="CHEBI:29105"/>
    </cofactor>
</comment>
<keyword evidence="5" id="KW-0378">Hydrolase</keyword>
<evidence type="ECO:0000313" key="10">
    <source>
        <dbReference type="Proteomes" id="UP001162156"/>
    </source>
</evidence>
<evidence type="ECO:0000256" key="5">
    <source>
        <dbReference type="ARBA" id="ARBA00022801"/>
    </source>
</evidence>
<dbReference type="GO" id="GO:0046513">
    <property type="term" value="P:ceramide biosynthetic process"/>
    <property type="evidence" value="ECO:0007669"/>
    <property type="project" value="TreeGrafter"/>
</dbReference>
<dbReference type="PANTHER" id="PTHR10340:SF29">
    <property type="entry name" value="SPHINGOMYELIN PHOSPHODIESTERASE"/>
    <property type="match status" value="1"/>
</dbReference>
<dbReference type="PANTHER" id="PTHR10340">
    <property type="entry name" value="SPHINGOMYELIN PHOSPHODIESTERASE"/>
    <property type="match status" value="1"/>
</dbReference>
<proteinExistence type="inferred from homology"/>
<comment type="caution">
    <text evidence="9">The sequence shown here is derived from an EMBL/GenBank/DDBJ whole genome shotgun (WGS) entry which is preliminary data.</text>
</comment>
<protein>
    <recommendedName>
        <fullName evidence="8">Sphingomyelin phosphodiesterase C-terminal domain-containing protein</fullName>
    </recommendedName>
</protein>
<dbReference type="AlphaFoldDB" id="A0AAV8ZA73"/>
<gene>
    <name evidence="9" type="ORF">NQ314_006076</name>
</gene>
<dbReference type="GO" id="GO:0006685">
    <property type="term" value="P:sphingomyelin catabolic process"/>
    <property type="evidence" value="ECO:0007669"/>
    <property type="project" value="TreeGrafter"/>
</dbReference>
<sequence length="398" mass="46054">MKCTSKFTNEEKNLIISKLYDGKPKNEQDTFLQGLIETKSIVRRRKRIAGEKNAKPRAASFQYYVMKNHERILASGTKLFNILHISDIHYDPLYTPGKSSKCGEPLCCQADQPDGTDASNTCGYWTDYKDADIPLHTIHESLNQTVSTHIFSWSSESDTDKTLSTQWLFDLVAEQWSDWLTDDAKQTILRGGYYTISPRKGFRVIVLNTNVCYLENWWLLNEDRDPYDQLEWLSNTLLNAENNQESVHILSHIPTGSSGCLQVWSREYRKIVERFANTITGQFNGHTHKDELSLYYSSSQPIKPINVAWNGASITPFSNSNPSYKLYQIDQDTFDVLDYEEWTFNLTLANLDPHQPVQWYKLYSFKEAYGVTSLEPNQIDVLIYRMSLDHSLINKYNK</sequence>
<dbReference type="GO" id="GO:0016020">
    <property type="term" value="C:membrane"/>
    <property type="evidence" value="ECO:0007669"/>
    <property type="project" value="GOC"/>
</dbReference>
<evidence type="ECO:0000256" key="4">
    <source>
        <dbReference type="ARBA" id="ARBA00022729"/>
    </source>
</evidence>
<dbReference type="GO" id="GO:0061750">
    <property type="term" value="F:acid sphingomyelin phosphodiesterase activity"/>
    <property type="evidence" value="ECO:0007669"/>
    <property type="project" value="TreeGrafter"/>
</dbReference>
<keyword evidence="4" id="KW-0732">Signal</keyword>
<keyword evidence="3" id="KW-0479">Metal-binding</keyword>
<dbReference type="SUPFAM" id="SSF56300">
    <property type="entry name" value="Metallo-dependent phosphatases"/>
    <property type="match status" value="1"/>
</dbReference>
<evidence type="ECO:0000259" key="8">
    <source>
        <dbReference type="Pfam" id="PF19272"/>
    </source>
</evidence>
<dbReference type="GO" id="GO:0046872">
    <property type="term" value="F:metal ion binding"/>
    <property type="evidence" value="ECO:0007669"/>
    <property type="project" value="UniProtKB-KW"/>
</dbReference>
<dbReference type="GO" id="GO:0005615">
    <property type="term" value="C:extracellular space"/>
    <property type="evidence" value="ECO:0007669"/>
    <property type="project" value="TreeGrafter"/>
</dbReference>
<dbReference type="Pfam" id="PF19272">
    <property type="entry name" value="ASMase_C"/>
    <property type="match status" value="1"/>
</dbReference>
<evidence type="ECO:0000256" key="6">
    <source>
        <dbReference type="ARBA" id="ARBA00022833"/>
    </source>
</evidence>
<evidence type="ECO:0000313" key="9">
    <source>
        <dbReference type="EMBL" id="KAJ8960386.1"/>
    </source>
</evidence>
<comment type="similarity">
    <text evidence="2">Belongs to the acid sphingomyelinase family.</text>
</comment>
<dbReference type="EMBL" id="JANEYF010001642">
    <property type="protein sequence ID" value="KAJ8960386.1"/>
    <property type="molecule type" value="Genomic_DNA"/>
</dbReference>
<feature type="domain" description="Sphingomyelin phosphodiesterase C-terminal" evidence="8">
    <location>
        <begin position="318"/>
        <end position="391"/>
    </location>
</feature>
<accession>A0AAV8ZA73</accession>
<evidence type="ECO:0000256" key="3">
    <source>
        <dbReference type="ARBA" id="ARBA00022723"/>
    </source>
</evidence>
<dbReference type="Proteomes" id="UP001162156">
    <property type="component" value="Unassembled WGS sequence"/>
</dbReference>
<dbReference type="CDD" id="cd00842">
    <property type="entry name" value="MPP_ASMase"/>
    <property type="match status" value="1"/>
</dbReference>
<keyword evidence="7" id="KW-0325">Glycoprotein</keyword>
<dbReference type="InterPro" id="IPR045473">
    <property type="entry name" value="ASM_C"/>
</dbReference>